<protein>
    <submittedName>
        <fullName evidence="2">Protein N-acetyltransferase, RimJ/RimL family</fullName>
    </submittedName>
</protein>
<dbReference type="InterPro" id="IPR000182">
    <property type="entry name" value="GNAT_dom"/>
</dbReference>
<evidence type="ECO:0000313" key="2">
    <source>
        <dbReference type="EMBL" id="SDZ02537.1"/>
    </source>
</evidence>
<accession>A0A1H3PN91</accession>
<keyword evidence="2" id="KW-0808">Transferase</keyword>
<dbReference type="InterPro" id="IPR016181">
    <property type="entry name" value="Acyl_CoA_acyltransferase"/>
</dbReference>
<gene>
    <name evidence="2" type="ORF">SAMN05421736_105127</name>
</gene>
<dbReference type="InterPro" id="IPR052742">
    <property type="entry name" value="Mito_N-acetyltransferase"/>
</dbReference>
<dbReference type="SUPFAM" id="SSF55729">
    <property type="entry name" value="Acyl-CoA N-acyltransferases (Nat)"/>
    <property type="match status" value="1"/>
</dbReference>
<sequence>MGVIAPVKTLTKDNESIYIRAAQTSDGLQMQRLTEEVIKEEDGLIMTMDDFTMTVEQQAEKNGYFLQHPKAITLVAERNRQIIGILTIEPQFLMKTAHRGTLGLIVKKFFRSQGIGKALMIQAIRWAKIDGQYEKLELEVLENNLQAISLYKRLGFELEGVKLCGVKHDNTYENLHQMGLFLK</sequence>
<dbReference type="EMBL" id="FNPI01000005">
    <property type="protein sequence ID" value="SDZ02537.1"/>
    <property type="molecule type" value="Genomic_DNA"/>
</dbReference>
<dbReference type="AlphaFoldDB" id="A0A1H3PN91"/>
<dbReference type="Proteomes" id="UP000198935">
    <property type="component" value="Unassembled WGS sequence"/>
</dbReference>
<feature type="domain" description="N-acetyltransferase" evidence="1">
    <location>
        <begin position="17"/>
        <end position="179"/>
    </location>
</feature>
<evidence type="ECO:0000313" key="3">
    <source>
        <dbReference type="Proteomes" id="UP000198935"/>
    </source>
</evidence>
<evidence type="ECO:0000259" key="1">
    <source>
        <dbReference type="PROSITE" id="PS51186"/>
    </source>
</evidence>
<dbReference type="PANTHER" id="PTHR43138">
    <property type="entry name" value="ACETYLTRANSFERASE, GNAT FAMILY"/>
    <property type="match status" value="1"/>
</dbReference>
<dbReference type="STRING" id="1503961.SAMN05421736_105127"/>
<name>A0A1H3PN91_9BACI</name>
<dbReference type="Pfam" id="PF00583">
    <property type="entry name" value="Acetyltransf_1"/>
    <property type="match status" value="1"/>
</dbReference>
<dbReference type="Gene3D" id="3.40.630.30">
    <property type="match status" value="1"/>
</dbReference>
<reference evidence="3" key="1">
    <citation type="submission" date="2016-10" db="EMBL/GenBank/DDBJ databases">
        <authorList>
            <person name="Varghese N."/>
            <person name="Submissions S."/>
        </authorList>
    </citation>
    <scope>NUCLEOTIDE SEQUENCE [LARGE SCALE GENOMIC DNA]</scope>
    <source>
        <strain evidence="3">SP</strain>
    </source>
</reference>
<dbReference type="PANTHER" id="PTHR43138:SF1">
    <property type="entry name" value="N-ACETYLTRANSFERASE ACA1"/>
    <property type="match status" value="1"/>
</dbReference>
<dbReference type="PROSITE" id="PS51186">
    <property type="entry name" value="GNAT"/>
    <property type="match status" value="1"/>
</dbReference>
<proteinExistence type="predicted"/>
<dbReference type="GO" id="GO:0016747">
    <property type="term" value="F:acyltransferase activity, transferring groups other than amino-acyl groups"/>
    <property type="evidence" value="ECO:0007669"/>
    <property type="project" value="InterPro"/>
</dbReference>
<dbReference type="CDD" id="cd04301">
    <property type="entry name" value="NAT_SF"/>
    <property type="match status" value="1"/>
</dbReference>
<keyword evidence="3" id="KW-1185">Reference proteome</keyword>
<organism evidence="2 3">
    <name type="scientific">Evansella caseinilytica</name>
    <dbReference type="NCBI Taxonomy" id="1503961"/>
    <lineage>
        <taxon>Bacteria</taxon>
        <taxon>Bacillati</taxon>
        <taxon>Bacillota</taxon>
        <taxon>Bacilli</taxon>
        <taxon>Bacillales</taxon>
        <taxon>Bacillaceae</taxon>
        <taxon>Evansella</taxon>
    </lineage>
</organism>